<protein>
    <submittedName>
        <fullName evidence="2">Uncharacterized protein</fullName>
    </submittedName>
</protein>
<evidence type="ECO:0000313" key="2">
    <source>
        <dbReference type="EMBL" id="GAA4382843.1"/>
    </source>
</evidence>
<feature type="region of interest" description="Disordered" evidence="1">
    <location>
        <begin position="1"/>
        <end position="28"/>
    </location>
</feature>
<feature type="compositionally biased region" description="Basic and acidic residues" evidence="1">
    <location>
        <begin position="1"/>
        <end position="20"/>
    </location>
</feature>
<reference evidence="3" key="1">
    <citation type="journal article" date="2019" name="Int. J. Syst. Evol. Microbiol.">
        <title>The Global Catalogue of Microorganisms (GCM) 10K type strain sequencing project: providing services to taxonomists for standard genome sequencing and annotation.</title>
        <authorList>
            <consortium name="The Broad Institute Genomics Platform"/>
            <consortium name="The Broad Institute Genome Sequencing Center for Infectious Disease"/>
            <person name="Wu L."/>
            <person name="Ma J."/>
        </authorList>
    </citation>
    <scope>NUCLEOTIDE SEQUENCE [LARGE SCALE GENOMIC DNA]</scope>
    <source>
        <strain evidence="3">JCM 17808</strain>
    </source>
</reference>
<proteinExistence type="predicted"/>
<comment type="caution">
    <text evidence="2">The sequence shown here is derived from an EMBL/GenBank/DDBJ whole genome shotgun (WGS) entry which is preliminary data.</text>
</comment>
<keyword evidence="3" id="KW-1185">Reference proteome</keyword>
<organism evidence="2 3">
    <name type="scientific">Brevibacterium pityocampae</name>
    <dbReference type="NCBI Taxonomy" id="506594"/>
    <lineage>
        <taxon>Bacteria</taxon>
        <taxon>Bacillati</taxon>
        <taxon>Actinomycetota</taxon>
        <taxon>Actinomycetes</taxon>
        <taxon>Micrococcales</taxon>
        <taxon>Brevibacteriaceae</taxon>
        <taxon>Brevibacterium</taxon>
    </lineage>
</organism>
<dbReference type="Proteomes" id="UP001500642">
    <property type="component" value="Unassembled WGS sequence"/>
</dbReference>
<gene>
    <name evidence="2" type="ORF">GCM10023167_01800</name>
</gene>
<evidence type="ECO:0000256" key="1">
    <source>
        <dbReference type="SAM" id="MobiDB-lite"/>
    </source>
</evidence>
<accession>A0ABP8J178</accession>
<sequence length="161" mass="17623">MTESTEHRTPDFDPRDHGLDPRTTLARVPGAEECRRTSPGHEIHFIQARLLGQHPERWQDAVITEAAEDGRLSGRLLEGDERWWGVHHASLADELSPGAPVQVNIGTSAIFVAPGQVRSVRFSTDGPPEPLNRCRGLRPVIHRAPDGTETISGYTADGPGD</sequence>
<name>A0ABP8J178_9MICO</name>
<dbReference type="EMBL" id="BAABGL010000002">
    <property type="protein sequence ID" value="GAA4382843.1"/>
    <property type="molecule type" value="Genomic_DNA"/>
</dbReference>
<dbReference type="RefSeq" id="WP_137318554.1">
    <property type="nucleotide sequence ID" value="NZ_BAABGL010000002.1"/>
</dbReference>
<evidence type="ECO:0000313" key="3">
    <source>
        <dbReference type="Proteomes" id="UP001500642"/>
    </source>
</evidence>